<dbReference type="EMBL" id="BART01023107">
    <property type="protein sequence ID" value="GAH04069.1"/>
    <property type="molecule type" value="Genomic_DNA"/>
</dbReference>
<name>X1DGB4_9ZZZZ</name>
<protein>
    <submittedName>
        <fullName evidence="1">Uncharacterized protein</fullName>
    </submittedName>
</protein>
<comment type="caution">
    <text evidence="1">The sequence shown here is derived from an EMBL/GenBank/DDBJ whole genome shotgun (WGS) entry which is preliminary data.</text>
</comment>
<gene>
    <name evidence="1" type="ORF">S01H4_42130</name>
</gene>
<evidence type="ECO:0000313" key="1">
    <source>
        <dbReference type="EMBL" id="GAH04069.1"/>
    </source>
</evidence>
<sequence>DGGQAPARRKIRHELGRIRPACGGQAEADKRWRWLNKNPSAGRGAK</sequence>
<dbReference type="AlphaFoldDB" id="X1DGB4"/>
<organism evidence="1">
    <name type="scientific">marine sediment metagenome</name>
    <dbReference type="NCBI Taxonomy" id="412755"/>
    <lineage>
        <taxon>unclassified sequences</taxon>
        <taxon>metagenomes</taxon>
        <taxon>ecological metagenomes</taxon>
    </lineage>
</organism>
<feature type="non-terminal residue" evidence="1">
    <location>
        <position position="1"/>
    </location>
</feature>
<proteinExistence type="predicted"/>
<reference evidence="1" key="1">
    <citation type="journal article" date="2014" name="Front. Microbiol.">
        <title>High frequency of phylogenetically diverse reductive dehalogenase-homologous genes in deep subseafloor sedimentary metagenomes.</title>
        <authorList>
            <person name="Kawai M."/>
            <person name="Futagami T."/>
            <person name="Toyoda A."/>
            <person name="Takaki Y."/>
            <person name="Nishi S."/>
            <person name="Hori S."/>
            <person name="Arai W."/>
            <person name="Tsubouchi T."/>
            <person name="Morono Y."/>
            <person name="Uchiyama I."/>
            <person name="Ito T."/>
            <person name="Fujiyama A."/>
            <person name="Inagaki F."/>
            <person name="Takami H."/>
        </authorList>
    </citation>
    <scope>NUCLEOTIDE SEQUENCE</scope>
    <source>
        <strain evidence="1">Expedition CK06-06</strain>
    </source>
</reference>
<accession>X1DGB4</accession>